<evidence type="ECO:0000256" key="1">
    <source>
        <dbReference type="SAM" id="SignalP"/>
    </source>
</evidence>
<dbReference type="Gene3D" id="3.90.1720.10">
    <property type="entry name" value="endopeptidase domain like (from Nostoc punctiforme)"/>
    <property type="match status" value="1"/>
</dbReference>
<evidence type="ECO:0008006" key="4">
    <source>
        <dbReference type="Google" id="ProtNLM"/>
    </source>
</evidence>
<keyword evidence="3" id="KW-1185">Reference proteome</keyword>
<proteinExistence type="predicted"/>
<dbReference type="InterPro" id="IPR038765">
    <property type="entry name" value="Papain-like_cys_pep_sf"/>
</dbReference>
<comment type="caution">
    <text evidence="2">The sequence shown here is derived from an EMBL/GenBank/DDBJ whole genome shotgun (WGS) entry which is preliminary data.</text>
</comment>
<dbReference type="EMBL" id="JAROAS010000040">
    <property type="protein sequence ID" value="MED4129714.1"/>
    <property type="molecule type" value="Genomic_DNA"/>
</dbReference>
<dbReference type="RefSeq" id="WP_328238350.1">
    <property type="nucleotide sequence ID" value="NZ_JAROAS010000040.1"/>
</dbReference>
<keyword evidence="1" id="KW-0732">Signal</keyword>
<gene>
    <name evidence="2" type="ORF">P5F74_16380</name>
</gene>
<dbReference type="Proteomes" id="UP001341820">
    <property type="component" value="Unassembled WGS sequence"/>
</dbReference>
<name>A0ABU6NPS3_9BACI</name>
<evidence type="ECO:0000313" key="2">
    <source>
        <dbReference type="EMBL" id="MED4129714.1"/>
    </source>
</evidence>
<feature type="chain" id="PRO_5045137384" description="CHAP domain-containing protein" evidence="1">
    <location>
        <begin position="26"/>
        <end position="229"/>
    </location>
</feature>
<dbReference type="SUPFAM" id="SSF54001">
    <property type="entry name" value="Cysteine proteinases"/>
    <property type="match status" value="1"/>
</dbReference>
<sequence>MKNLKFLLVFAFVLFFGFGSTIVLAEESALYTPEEYAEAQEQGIWESDITYEDYLDLYNENEKALQEMLEESESEDFVSINSSFVPKKGDILTTSSTIASGLTGHNGIVIDNNGTVLHIRGAGYTTEKISWSTWKSRYPKTRADRPSTSNLRNRAANYANDIIHPARPTYRITTTLNSINPTYCSKLVWLSYYKVDSASSLNWPREKGTVLPYSLRSEFKSITNVYNNM</sequence>
<protein>
    <recommendedName>
        <fullName evidence="4">CHAP domain-containing protein</fullName>
    </recommendedName>
</protein>
<accession>A0ABU6NPS3</accession>
<feature type="signal peptide" evidence="1">
    <location>
        <begin position="1"/>
        <end position="25"/>
    </location>
</feature>
<organism evidence="2 3">
    <name type="scientific">Shouchella miscanthi</name>
    <dbReference type="NCBI Taxonomy" id="2598861"/>
    <lineage>
        <taxon>Bacteria</taxon>
        <taxon>Bacillati</taxon>
        <taxon>Bacillota</taxon>
        <taxon>Bacilli</taxon>
        <taxon>Bacillales</taxon>
        <taxon>Bacillaceae</taxon>
        <taxon>Shouchella</taxon>
    </lineage>
</organism>
<evidence type="ECO:0000313" key="3">
    <source>
        <dbReference type="Proteomes" id="UP001341820"/>
    </source>
</evidence>
<reference evidence="2 3" key="1">
    <citation type="submission" date="2023-03" db="EMBL/GenBank/DDBJ databases">
        <title>Bacillus Genome Sequencing.</title>
        <authorList>
            <person name="Dunlap C."/>
        </authorList>
    </citation>
    <scope>NUCLEOTIDE SEQUENCE [LARGE SCALE GENOMIC DNA]</scope>
    <source>
        <strain evidence="2 3">B-4107</strain>
    </source>
</reference>